<dbReference type="Proteomes" id="UP001158576">
    <property type="component" value="Chromosome 2"/>
</dbReference>
<proteinExistence type="inferred from homology"/>
<dbReference type="Pfam" id="PF08007">
    <property type="entry name" value="JmjC_2"/>
    <property type="match status" value="1"/>
</dbReference>
<dbReference type="SUPFAM" id="SSF51197">
    <property type="entry name" value="Clavaminate synthase-like"/>
    <property type="match status" value="1"/>
</dbReference>
<feature type="region of interest" description="Disordered" evidence="10">
    <location>
        <begin position="397"/>
        <end position="450"/>
    </location>
</feature>
<dbReference type="EMBL" id="OU015567">
    <property type="protein sequence ID" value="CAG5113766.1"/>
    <property type="molecule type" value="Genomic_DNA"/>
</dbReference>
<evidence type="ECO:0000313" key="12">
    <source>
        <dbReference type="EMBL" id="CAG5113766.1"/>
    </source>
</evidence>
<evidence type="ECO:0000256" key="1">
    <source>
        <dbReference type="ARBA" id="ARBA00004604"/>
    </source>
</evidence>
<organism evidence="12 13">
    <name type="scientific">Oikopleura dioica</name>
    <name type="common">Tunicate</name>
    <dbReference type="NCBI Taxonomy" id="34765"/>
    <lineage>
        <taxon>Eukaryota</taxon>
        <taxon>Metazoa</taxon>
        <taxon>Chordata</taxon>
        <taxon>Tunicata</taxon>
        <taxon>Appendicularia</taxon>
        <taxon>Copelata</taxon>
        <taxon>Oikopleuridae</taxon>
        <taxon>Oikopleura</taxon>
    </lineage>
</organism>
<dbReference type="PANTHER" id="PTHR13096">
    <property type="entry name" value="MINA53 MYC INDUCED NUCLEAR ANTIGEN"/>
    <property type="match status" value="1"/>
</dbReference>
<comment type="function">
    <text evidence="6">Oxygenase that can act as both a histone lysine demethylase and a ribosomal histidine hydroxylase. Is involved in the demethylation of trimethylated 'Lys-9' on histone H3 (H3K9me3), leading to an increase in ribosomal RNA expression. Also catalyzes the hydroxylation of 60S ribosomal protein L27a on 'His-39'. May play an important role in cell growth and survival. May be involved in ribosome biogenesis, most likely during the assembly process of pre-ribosomal particles.</text>
</comment>
<sequence length="473" mass="53931">MGKKRSAPNAGSSGASVGKKSKSANNAELKKRLEDNGIFQSKKEKILKDFLYPVSESEFFSSIYEKTHKLFIRPKLASNASSLFNKERFEAISKTEQLTAFRDFTLLRNENGESTAYDLAAYDGTPKDFVAYANVMRIVNDEGYTLDFNQPQRFCDDLWRVIADLEETFQSLVGAKVRISPAKSKPLPPVFNSTDSFIQQLNGKSSIKLWKASEIDLPPEQTIEEFREDEMRDADETLVLSPGDMLYIPRGAVFSSTLGVENESSTFIQFTTNNQNTVAQWLNVNFSTFLDKAAYEARWLREAVSRSISTNAEKRDYLKGLLLKLAESVSDENVPEEDPMRKDFFAHRLPPYKEPKTFGKMKSFDLNCSVRLSTKKHIYIFEDDHDDDNADEIPELVESDFEDEPGNNEENGKNGGEMSEIERIAGNMPKEGDMEEDNKSDLEPESEEEAEVFLLHSWQNERRTHMIRQRIIA</sequence>
<gene>
    <name evidence="12" type="ORF">OKIOD_LOCUS16621</name>
</gene>
<protein>
    <recommendedName>
        <fullName evidence="9">Bifunctional lysine-specific demethylase and histidyl-hydroxylase</fullName>
        <ecNumber evidence="9">1.14.11.-</ecNumber>
    </recommendedName>
</protein>
<evidence type="ECO:0000256" key="10">
    <source>
        <dbReference type="SAM" id="MobiDB-lite"/>
    </source>
</evidence>
<keyword evidence="9" id="KW-0560">Oxidoreductase</keyword>
<evidence type="ECO:0000256" key="2">
    <source>
        <dbReference type="ARBA" id="ARBA00022517"/>
    </source>
</evidence>
<comment type="catalytic activity">
    <reaction evidence="8">
        <text>L-histidyl-[protein] + 2-oxoglutarate + O2 = (3S)-3-hydroxy-L-histidyl-[protein] + succinate + CO2</text>
        <dbReference type="Rhea" id="RHEA:54256"/>
        <dbReference type="Rhea" id="RHEA-COMP:9745"/>
        <dbReference type="Rhea" id="RHEA-COMP:13840"/>
        <dbReference type="ChEBI" id="CHEBI:15379"/>
        <dbReference type="ChEBI" id="CHEBI:16526"/>
        <dbReference type="ChEBI" id="CHEBI:16810"/>
        <dbReference type="ChEBI" id="CHEBI:29979"/>
        <dbReference type="ChEBI" id="CHEBI:30031"/>
        <dbReference type="ChEBI" id="CHEBI:138021"/>
        <dbReference type="EC" id="1.14.11.79"/>
    </reaction>
</comment>
<dbReference type="Gene3D" id="2.60.120.650">
    <property type="entry name" value="Cupin"/>
    <property type="match status" value="1"/>
</dbReference>
<evidence type="ECO:0000256" key="5">
    <source>
        <dbReference type="ARBA" id="ARBA00034314"/>
    </source>
</evidence>
<name>A0ABN7T7I2_OIKDI</name>
<reference evidence="12 13" key="1">
    <citation type="submission" date="2021-04" db="EMBL/GenBank/DDBJ databases">
        <authorList>
            <person name="Bliznina A."/>
        </authorList>
    </citation>
    <scope>NUCLEOTIDE SEQUENCE [LARGE SCALE GENOMIC DNA]</scope>
</reference>
<comment type="catalytic activity">
    <reaction evidence="7">
        <text>L-histidyl-[ribosomal protein uL15] + 2-oxoglutarate + O2 = (3S)-3-hydroxy-L-histidyl-[ribosomal protein uL15] + succinate + CO2</text>
        <dbReference type="Rhea" id="RHEA:54024"/>
        <dbReference type="Rhea" id="RHEA-COMP:13760"/>
        <dbReference type="Rhea" id="RHEA-COMP:13761"/>
        <dbReference type="ChEBI" id="CHEBI:15379"/>
        <dbReference type="ChEBI" id="CHEBI:16526"/>
        <dbReference type="ChEBI" id="CHEBI:16810"/>
        <dbReference type="ChEBI" id="CHEBI:29979"/>
        <dbReference type="ChEBI" id="CHEBI:30031"/>
        <dbReference type="ChEBI" id="CHEBI:138021"/>
    </reaction>
</comment>
<dbReference type="InterPro" id="IPR003347">
    <property type="entry name" value="JmjC_dom"/>
</dbReference>
<evidence type="ECO:0000256" key="7">
    <source>
        <dbReference type="ARBA" id="ARBA00047687"/>
    </source>
</evidence>
<comment type="cofactor">
    <cofactor evidence="9">
        <name>Fe(2+)</name>
        <dbReference type="ChEBI" id="CHEBI:29033"/>
    </cofactor>
    <text evidence="9">Binds 1 Fe(2+) ion per subunit.</text>
</comment>
<keyword evidence="2" id="KW-0690">Ribosome biogenesis</keyword>
<evidence type="ECO:0000256" key="9">
    <source>
        <dbReference type="RuleBase" id="RU366061"/>
    </source>
</evidence>
<feature type="domain" description="JmjC" evidence="11">
    <location>
        <begin position="148"/>
        <end position="256"/>
    </location>
</feature>
<keyword evidence="9" id="KW-0805">Transcription regulation</keyword>
<comment type="similarity">
    <text evidence="5">Belongs to the ROX family. MINA53 subfamily.</text>
</comment>
<keyword evidence="13" id="KW-1185">Reference proteome</keyword>
<evidence type="ECO:0000256" key="6">
    <source>
        <dbReference type="ARBA" id="ARBA00046256"/>
    </source>
</evidence>
<dbReference type="InterPro" id="IPR039994">
    <property type="entry name" value="NO66-like"/>
</dbReference>
<feature type="compositionally biased region" description="Acidic residues" evidence="10">
    <location>
        <begin position="397"/>
        <end position="407"/>
    </location>
</feature>
<accession>A0ABN7T7I2</accession>
<feature type="region of interest" description="Disordered" evidence="10">
    <location>
        <begin position="1"/>
        <end position="29"/>
    </location>
</feature>
<evidence type="ECO:0000259" key="11">
    <source>
        <dbReference type="Pfam" id="PF08007"/>
    </source>
</evidence>
<evidence type="ECO:0000256" key="3">
    <source>
        <dbReference type="ARBA" id="ARBA00022723"/>
    </source>
</evidence>
<keyword evidence="3 9" id="KW-0479">Metal-binding</keyword>
<evidence type="ECO:0000256" key="4">
    <source>
        <dbReference type="ARBA" id="ARBA00023004"/>
    </source>
</evidence>
<dbReference type="EC" id="1.14.11.-" evidence="9"/>
<keyword evidence="9" id="KW-0539">Nucleus</keyword>
<evidence type="ECO:0000313" key="13">
    <source>
        <dbReference type="Proteomes" id="UP001158576"/>
    </source>
</evidence>
<comment type="subcellular location">
    <subcellularLocation>
        <location evidence="1">Nucleus</location>
        <location evidence="1">Nucleolus</location>
    </subcellularLocation>
</comment>
<keyword evidence="4 9" id="KW-0408">Iron</keyword>
<dbReference type="Gene3D" id="3.90.930.40">
    <property type="match status" value="1"/>
</dbReference>
<keyword evidence="9" id="KW-0223">Dioxygenase</keyword>
<keyword evidence="9" id="KW-0804">Transcription</keyword>
<dbReference type="PANTHER" id="PTHR13096:SF7">
    <property type="entry name" value="RIBOSOMAL OXYGENASE 2"/>
    <property type="match status" value="1"/>
</dbReference>
<feature type="compositionally biased region" description="Low complexity" evidence="10">
    <location>
        <begin position="9"/>
        <end position="27"/>
    </location>
</feature>
<evidence type="ECO:0000256" key="8">
    <source>
        <dbReference type="ARBA" id="ARBA00049465"/>
    </source>
</evidence>